<reference evidence="3 4" key="1">
    <citation type="submission" date="2022-12" db="EMBL/GenBank/DDBJ databases">
        <title>Chromosome-level genome assembly of true bugs.</title>
        <authorList>
            <person name="Ma L."/>
            <person name="Li H."/>
        </authorList>
    </citation>
    <scope>NUCLEOTIDE SEQUENCE [LARGE SCALE GENOMIC DNA]</scope>
    <source>
        <strain evidence="3">Lab_2022b</strain>
    </source>
</reference>
<protein>
    <submittedName>
        <fullName evidence="3">Uncharacterized protein</fullName>
    </submittedName>
</protein>
<feature type="compositionally biased region" description="Acidic residues" evidence="2">
    <location>
        <begin position="419"/>
        <end position="446"/>
    </location>
</feature>
<evidence type="ECO:0000313" key="4">
    <source>
        <dbReference type="Proteomes" id="UP001461498"/>
    </source>
</evidence>
<feature type="coiled-coil region" evidence="1">
    <location>
        <begin position="192"/>
        <end position="254"/>
    </location>
</feature>
<dbReference type="AlphaFoldDB" id="A0AAW1D8F6"/>
<keyword evidence="1" id="KW-0175">Coiled coil</keyword>
<keyword evidence="4" id="KW-1185">Reference proteome</keyword>
<feature type="region of interest" description="Disordered" evidence="2">
    <location>
        <begin position="412"/>
        <end position="455"/>
    </location>
</feature>
<sequence length="516" mass="60832">MNFYKIDKELSNMVEELSTIISDEENTENNPEVKTKIHQLFQKSSSEWNKLIWNYLSSPELDINRSDFESIDNDVIDSNNNNENTEGNNVNEVNRLKGDLIRSENARKKLSQQIDKMIEGSHKTMKYYQESISLMDQTLKENERTQMKLEEELSKLRKEVIVLAINKEILETNLNELQGINETENLLNWFETKEIRSSLQNSEKKIEELHRELQNLKTFKIKYDERELMWRNEIKSLNMKLKSIEQDKEEAVASFEVLSNYLSERNMILRRELKEQEEYWTRNPCDQTILQQMEILKKENLKAKRLLAESRRINQQKNDQERKLKRECEQKDIENLLLTMKSERKIKSLEMEAAELRRQLLLAESKILATPINSCRVPPSTSILPPDIDYQPIDNNLPINFYTCATTFHQRDVKTPSSMDEDEDEELEQDIEEDDDEEVEEEEEEPVNIKPEVRSTETCTQMPIVESLLLRENYNKITEVADIERLPFLYQQVENDIAAEENQEMSSEDGAALSLC</sequence>
<proteinExistence type="predicted"/>
<gene>
    <name evidence="3" type="ORF">O3M35_009027</name>
</gene>
<feature type="coiled-coil region" evidence="1">
    <location>
        <begin position="93"/>
        <end position="159"/>
    </location>
</feature>
<dbReference type="EMBL" id="JAPXFL010000006">
    <property type="protein sequence ID" value="KAK9504849.1"/>
    <property type="molecule type" value="Genomic_DNA"/>
</dbReference>
<evidence type="ECO:0000313" key="3">
    <source>
        <dbReference type="EMBL" id="KAK9504849.1"/>
    </source>
</evidence>
<accession>A0AAW1D8F6</accession>
<organism evidence="3 4">
    <name type="scientific">Rhynocoris fuscipes</name>
    <dbReference type="NCBI Taxonomy" id="488301"/>
    <lineage>
        <taxon>Eukaryota</taxon>
        <taxon>Metazoa</taxon>
        <taxon>Ecdysozoa</taxon>
        <taxon>Arthropoda</taxon>
        <taxon>Hexapoda</taxon>
        <taxon>Insecta</taxon>
        <taxon>Pterygota</taxon>
        <taxon>Neoptera</taxon>
        <taxon>Paraneoptera</taxon>
        <taxon>Hemiptera</taxon>
        <taxon>Heteroptera</taxon>
        <taxon>Panheteroptera</taxon>
        <taxon>Cimicomorpha</taxon>
        <taxon>Reduviidae</taxon>
        <taxon>Harpactorinae</taxon>
        <taxon>Harpactorini</taxon>
        <taxon>Rhynocoris</taxon>
    </lineage>
</organism>
<name>A0AAW1D8F6_9HEMI</name>
<dbReference type="Proteomes" id="UP001461498">
    <property type="component" value="Unassembled WGS sequence"/>
</dbReference>
<evidence type="ECO:0000256" key="1">
    <source>
        <dbReference type="SAM" id="Coils"/>
    </source>
</evidence>
<evidence type="ECO:0000256" key="2">
    <source>
        <dbReference type="SAM" id="MobiDB-lite"/>
    </source>
</evidence>
<feature type="coiled-coil region" evidence="1">
    <location>
        <begin position="296"/>
        <end position="366"/>
    </location>
</feature>
<comment type="caution">
    <text evidence="3">The sequence shown here is derived from an EMBL/GenBank/DDBJ whole genome shotgun (WGS) entry which is preliminary data.</text>
</comment>